<dbReference type="SMART" id="SM00324">
    <property type="entry name" value="RhoGAP"/>
    <property type="match status" value="1"/>
</dbReference>
<dbReference type="GO" id="GO:0007165">
    <property type="term" value="P:signal transduction"/>
    <property type="evidence" value="ECO:0007669"/>
    <property type="project" value="InterPro"/>
</dbReference>
<evidence type="ECO:0000313" key="3">
    <source>
        <dbReference type="Proteomes" id="UP000078387"/>
    </source>
</evidence>
<evidence type="ECO:0000259" key="1">
    <source>
        <dbReference type="PROSITE" id="PS50238"/>
    </source>
</evidence>
<reference evidence="2 3" key="1">
    <citation type="submission" date="2016-05" db="EMBL/GenBank/DDBJ databases">
        <title>First whole genome sequencing of Entamoeba histolytica HM1:IMSS-clone-6.</title>
        <authorList>
            <person name="Mukherjee Avik.K."/>
            <person name="Izumyama S."/>
            <person name="Nakada-Tsukui K."/>
            <person name="Nozaki T."/>
        </authorList>
    </citation>
    <scope>NUCLEOTIDE SEQUENCE [LARGE SCALE GENOMIC DNA]</scope>
    <source>
        <strain evidence="2 3">HM1:IMSS clone 6</strain>
    </source>
</reference>
<dbReference type="VEuPathDB" id="AmoebaDB:EHI8A_085680"/>
<organism evidence="2 3">
    <name type="scientific">Entamoeba histolytica</name>
    <dbReference type="NCBI Taxonomy" id="5759"/>
    <lineage>
        <taxon>Eukaryota</taxon>
        <taxon>Amoebozoa</taxon>
        <taxon>Evosea</taxon>
        <taxon>Archamoebae</taxon>
        <taxon>Mastigamoebida</taxon>
        <taxon>Entamoebidae</taxon>
        <taxon>Entamoeba</taxon>
    </lineage>
</organism>
<dbReference type="Pfam" id="PF00620">
    <property type="entry name" value="RhoGAP"/>
    <property type="match status" value="1"/>
</dbReference>
<protein>
    <submittedName>
        <fullName evidence="2">Rho gap domain containing protein</fullName>
    </submittedName>
</protein>
<dbReference type="VEuPathDB" id="AmoebaDB:KM1_153510"/>
<name>A0A5K1V187_ENTHI</name>
<comment type="caution">
    <text evidence="2">The sequence shown here is derived from an EMBL/GenBank/DDBJ whole genome shotgun (WGS) entry which is preliminary data.</text>
</comment>
<feature type="domain" description="Rho-GAP" evidence="1">
    <location>
        <begin position="3"/>
        <end position="174"/>
    </location>
</feature>
<sequence>MSTALNEIPISTQLVKIIDYIYRKGLDTPCMLLVRGNDKEMMEIKHLLHNGESLCGKKYNVHSLCGLLVSQINSVPPIIPTEFTTQGMTMESRDFCSLLYKKLPTYNFNTFYYILSFLRELLVHAEKNGLTSDQLAQMGVGMFVPQRDPYCSQTTPVTEKYTSFIKDVLDLNLM</sequence>
<gene>
    <name evidence="2" type="ORF">CL6EHI_094820</name>
</gene>
<dbReference type="Gene3D" id="1.10.555.10">
    <property type="entry name" value="Rho GTPase activation protein"/>
    <property type="match status" value="1"/>
</dbReference>
<accession>A0A5K1V187</accession>
<dbReference type="PROSITE" id="PS50238">
    <property type="entry name" value="RHOGAP"/>
    <property type="match status" value="1"/>
</dbReference>
<dbReference type="InterPro" id="IPR000198">
    <property type="entry name" value="RhoGAP_dom"/>
</dbReference>
<dbReference type="VEuPathDB" id="AmoebaDB:EHI7A_083880"/>
<dbReference type="VEuPathDB" id="AmoebaDB:EHI_094820"/>
<dbReference type="Proteomes" id="UP000078387">
    <property type="component" value="Unassembled WGS sequence"/>
</dbReference>
<evidence type="ECO:0000313" key="2">
    <source>
        <dbReference type="EMBL" id="GAT98968.1"/>
    </source>
</evidence>
<dbReference type="SUPFAM" id="SSF48350">
    <property type="entry name" value="GTPase activation domain, GAP"/>
    <property type="match status" value="1"/>
</dbReference>
<dbReference type="AlphaFoldDB" id="A0A5K1V187"/>
<dbReference type="OMA" id="QMVIGMF"/>
<proteinExistence type="predicted"/>
<dbReference type="EMBL" id="BDEQ01000001">
    <property type="protein sequence ID" value="GAT98968.1"/>
    <property type="molecule type" value="Genomic_DNA"/>
</dbReference>
<dbReference type="InterPro" id="IPR008936">
    <property type="entry name" value="Rho_GTPase_activation_prot"/>
</dbReference>